<name>A0A6A5SGR0_9PLEO</name>
<reference evidence="2" key="1">
    <citation type="journal article" date="2020" name="Stud. Mycol.">
        <title>101 Dothideomycetes genomes: a test case for predicting lifestyles and emergence of pathogens.</title>
        <authorList>
            <person name="Haridas S."/>
            <person name="Albert R."/>
            <person name="Binder M."/>
            <person name="Bloem J."/>
            <person name="Labutti K."/>
            <person name="Salamov A."/>
            <person name="Andreopoulos B."/>
            <person name="Baker S."/>
            <person name="Barry K."/>
            <person name="Bills G."/>
            <person name="Bluhm B."/>
            <person name="Cannon C."/>
            <person name="Castanera R."/>
            <person name="Culley D."/>
            <person name="Daum C."/>
            <person name="Ezra D."/>
            <person name="Gonzalez J."/>
            <person name="Henrissat B."/>
            <person name="Kuo A."/>
            <person name="Liang C."/>
            <person name="Lipzen A."/>
            <person name="Lutzoni F."/>
            <person name="Magnuson J."/>
            <person name="Mondo S."/>
            <person name="Nolan M."/>
            <person name="Ohm R."/>
            <person name="Pangilinan J."/>
            <person name="Park H.-J."/>
            <person name="Ramirez L."/>
            <person name="Alfaro M."/>
            <person name="Sun H."/>
            <person name="Tritt A."/>
            <person name="Yoshinaga Y."/>
            <person name="Zwiers L.-H."/>
            <person name="Turgeon B."/>
            <person name="Goodwin S."/>
            <person name="Spatafora J."/>
            <person name="Crous P."/>
            <person name="Grigoriev I."/>
        </authorList>
    </citation>
    <scope>NUCLEOTIDE SEQUENCE</scope>
    <source>
        <strain evidence="2">CBS 161.51</strain>
    </source>
</reference>
<dbReference type="OrthoDB" id="3800736at2759"/>
<dbReference type="Proteomes" id="UP000800038">
    <property type="component" value="Unassembled WGS sequence"/>
</dbReference>
<gene>
    <name evidence="2" type="ORF">EJ02DRAFT_468668</name>
</gene>
<feature type="region of interest" description="Disordered" evidence="1">
    <location>
        <begin position="61"/>
        <end position="90"/>
    </location>
</feature>
<keyword evidence="3" id="KW-1185">Reference proteome</keyword>
<evidence type="ECO:0000256" key="1">
    <source>
        <dbReference type="SAM" id="MobiDB-lite"/>
    </source>
</evidence>
<proteinExistence type="predicted"/>
<organism evidence="2 3">
    <name type="scientific">Clathrospora elynae</name>
    <dbReference type="NCBI Taxonomy" id="706981"/>
    <lineage>
        <taxon>Eukaryota</taxon>
        <taxon>Fungi</taxon>
        <taxon>Dikarya</taxon>
        <taxon>Ascomycota</taxon>
        <taxon>Pezizomycotina</taxon>
        <taxon>Dothideomycetes</taxon>
        <taxon>Pleosporomycetidae</taxon>
        <taxon>Pleosporales</taxon>
        <taxon>Diademaceae</taxon>
        <taxon>Clathrospora</taxon>
    </lineage>
</organism>
<evidence type="ECO:0000313" key="2">
    <source>
        <dbReference type="EMBL" id="KAF1938778.1"/>
    </source>
</evidence>
<dbReference type="EMBL" id="ML976096">
    <property type="protein sequence ID" value="KAF1938778.1"/>
    <property type="molecule type" value="Genomic_DNA"/>
</dbReference>
<protein>
    <submittedName>
        <fullName evidence="2">Uncharacterized protein</fullName>
    </submittedName>
</protein>
<dbReference type="AlphaFoldDB" id="A0A6A5SGR0"/>
<sequence>MTSAPPFIARYTRIHKNQKLLLSPVQLYMSLPTILYSTTLTWGELSSLWAAAAFTSTSTPSYQSKRQSINPFDPPPVDPRHSAAPGGYSTASRHAPHYHYLQPAQPDLLIACINAAGPSPTRATAVTAQLQILSGQHFHNFAAARNYLEETVWYPCSGTYGVPVTEVDKAYFSKKLCIVLAHASDIETIAHMMLASKVRLSVRQPDALIRPSSTFYHLRVPSLLHHSRSLLSVLRPHMILRVATKIHTQDIIGIAFQRSKSFRSLHTEDESFTFLQRIRFLAYLLAHVKLVADQVMSQQYLKKYAALPFTGLCQYKELTDG</sequence>
<evidence type="ECO:0000313" key="3">
    <source>
        <dbReference type="Proteomes" id="UP000800038"/>
    </source>
</evidence>
<accession>A0A6A5SGR0</accession>